<feature type="transmembrane region" description="Helical" evidence="7">
    <location>
        <begin position="12"/>
        <end position="31"/>
    </location>
</feature>
<feature type="transmembrane region" description="Helical" evidence="7">
    <location>
        <begin position="145"/>
        <end position="178"/>
    </location>
</feature>
<comment type="subcellular location">
    <subcellularLocation>
        <location evidence="1">Cell membrane</location>
        <topology evidence="1">Multi-pass membrane protein</topology>
    </subcellularLocation>
</comment>
<keyword evidence="9" id="KW-1185">Reference proteome</keyword>
<dbReference type="PANTHER" id="PTHR43663:SF1">
    <property type="entry name" value="CHROMATE TRANSPORTER"/>
    <property type="match status" value="1"/>
</dbReference>
<evidence type="ECO:0000256" key="4">
    <source>
        <dbReference type="ARBA" id="ARBA00022692"/>
    </source>
</evidence>
<organism evidence="8 9">
    <name type="scientific">Vogesella oryzagri</name>
    <dbReference type="NCBI Taxonomy" id="3160864"/>
    <lineage>
        <taxon>Bacteria</taxon>
        <taxon>Pseudomonadati</taxon>
        <taxon>Pseudomonadota</taxon>
        <taxon>Betaproteobacteria</taxon>
        <taxon>Neisseriales</taxon>
        <taxon>Chromobacteriaceae</taxon>
        <taxon>Vogesella</taxon>
    </lineage>
</organism>
<evidence type="ECO:0000256" key="3">
    <source>
        <dbReference type="ARBA" id="ARBA00022475"/>
    </source>
</evidence>
<keyword evidence="4 7" id="KW-0812">Transmembrane</keyword>
<dbReference type="InterPro" id="IPR052518">
    <property type="entry name" value="CHR_Transporter"/>
</dbReference>
<comment type="caution">
    <text evidence="8">The sequence shown here is derived from an EMBL/GenBank/DDBJ whole genome shotgun (WGS) entry which is preliminary data.</text>
</comment>
<dbReference type="PANTHER" id="PTHR43663">
    <property type="entry name" value="CHROMATE TRANSPORT PROTEIN-RELATED"/>
    <property type="match status" value="1"/>
</dbReference>
<keyword evidence="5 7" id="KW-1133">Transmembrane helix</keyword>
<keyword evidence="6 7" id="KW-0472">Membrane</keyword>
<proteinExistence type="inferred from homology"/>
<evidence type="ECO:0000313" key="9">
    <source>
        <dbReference type="Proteomes" id="UP001433638"/>
    </source>
</evidence>
<sequence>MMTSVVPDRRALFAGFFIVGLSGFGGVLPHAQHMLVERRRWLSEQQFAEVLGLGQVLPGPNIVNVAVAVGARFHGASGALVACAGLLLAPLGVVLLLAALYAGYQQLPLVQGLLRGLAPAAIGLIFGMGLKLAARLPRKRRPWVLALLTFAAVALWQLPLLLVLLLLAPLGVALAWHWPEGAQ</sequence>
<dbReference type="Pfam" id="PF02417">
    <property type="entry name" value="Chromate_transp"/>
    <property type="match status" value="1"/>
</dbReference>
<reference evidence="8" key="1">
    <citation type="submission" date="2024-06" db="EMBL/GenBank/DDBJ databases">
        <title>Genome sequence of Vogesella sp. MAHUQ-64.</title>
        <authorList>
            <person name="Huq M.A."/>
        </authorList>
    </citation>
    <scope>NUCLEOTIDE SEQUENCE</scope>
    <source>
        <strain evidence="8">MAHUQ-64</strain>
    </source>
</reference>
<evidence type="ECO:0000256" key="7">
    <source>
        <dbReference type="SAM" id="Phobius"/>
    </source>
</evidence>
<dbReference type="EMBL" id="JBEFLD010000007">
    <property type="protein sequence ID" value="MEQ6291636.1"/>
    <property type="molecule type" value="Genomic_DNA"/>
</dbReference>
<feature type="transmembrane region" description="Helical" evidence="7">
    <location>
        <begin position="116"/>
        <end position="133"/>
    </location>
</feature>
<keyword evidence="3" id="KW-1003">Cell membrane</keyword>
<dbReference type="Proteomes" id="UP001433638">
    <property type="component" value="Unassembled WGS sequence"/>
</dbReference>
<name>A0ABV1M6I2_9NEIS</name>
<comment type="similarity">
    <text evidence="2">Belongs to the chromate ion transporter (CHR) (TC 2.A.51) family.</text>
</comment>
<evidence type="ECO:0000256" key="1">
    <source>
        <dbReference type="ARBA" id="ARBA00004651"/>
    </source>
</evidence>
<evidence type="ECO:0000256" key="5">
    <source>
        <dbReference type="ARBA" id="ARBA00022989"/>
    </source>
</evidence>
<evidence type="ECO:0000256" key="2">
    <source>
        <dbReference type="ARBA" id="ARBA00005262"/>
    </source>
</evidence>
<gene>
    <name evidence="8" type="ORF">ABNW52_13540</name>
</gene>
<protein>
    <submittedName>
        <fullName evidence="8">Chromate transporter</fullName>
    </submittedName>
</protein>
<accession>A0ABV1M6I2</accession>
<evidence type="ECO:0000313" key="8">
    <source>
        <dbReference type="EMBL" id="MEQ6291636.1"/>
    </source>
</evidence>
<evidence type="ECO:0000256" key="6">
    <source>
        <dbReference type="ARBA" id="ARBA00023136"/>
    </source>
</evidence>
<dbReference type="InterPro" id="IPR003370">
    <property type="entry name" value="Chromate_transpt"/>
</dbReference>
<dbReference type="RefSeq" id="WP_349588778.1">
    <property type="nucleotide sequence ID" value="NZ_JBEFLD010000007.1"/>
</dbReference>
<feature type="transmembrane region" description="Helical" evidence="7">
    <location>
        <begin position="79"/>
        <end position="104"/>
    </location>
</feature>